<dbReference type="InterPro" id="IPR013424">
    <property type="entry name" value="Ice-binding_C"/>
</dbReference>
<keyword evidence="3" id="KW-1185">Reference proteome</keyword>
<dbReference type="RefSeq" id="WP_009547966.1">
    <property type="nucleotide sequence ID" value="NC_010542.1"/>
</dbReference>
<feature type="domain" description="Ice-binding protein C-terminal" evidence="1">
    <location>
        <begin position="82"/>
        <end position="104"/>
    </location>
</feature>
<sequence>MFPKTGELVEQLKFVIPVGTQFLVNDLTANNVDISLCTSTCEEVPFWMTNDGKIDPAISGFGFKDDPAGGTYDASSITTQKAPEPGTILGLLAISGLGLGLKRKKQS</sequence>
<name>B1X3B8_CROS5</name>
<dbReference type="HOGENOM" id="CLU_2205703_0_0_3"/>
<dbReference type="NCBIfam" id="TIGR02595">
    <property type="entry name" value="PEP_CTERM"/>
    <property type="match status" value="1"/>
</dbReference>
<evidence type="ECO:0000259" key="1">
    <source>
        <dbReference type="Pfam" id="PF07589"/>
    </source>
</evidence>
<dbReference type="Proteomes" id="UP000001203">
    <property type="component" value="Plasmid pC"/>
</dbReference>
<evidence type="ECO:0000313" key="2">
    <source>
        <dbReference type="EMBL" id="ACB54629.1"/>
    </source>
</evidence>
<geneLocation type="plasmid" evidence="3">
    <name>C</name>
</geneLocation>
<gene>
    <name evidence="2" type="ordered locus">cce_5283</name>
</gene>
<dbReference type="EMBL" id="CP000810">
    <property type="protein sequence ID" value="ACB54629.1"/>
    <property type="molecule type" value="Genomic_DNA"/>
</dbReference>
<reference evidence="2 3" key="1">
    <citation type="journal article" date="2008" name="Proc. Natl. Acad. Sci. U.S.A.">
        <title>The genome of Cyanothece 51142, a unicellular diazotrophic cyanobacterium important in the marine nitrogen cycle.</title>
        <authorList>
            <person name="Welsh E.A."/>
            <person name="Liberton M."/>
            <person name="Stoeckel J."/>
            <person name="Loh T."/>
            <person name="Elvitigala T."/>
            <person name="Wang C."/>
            <person name="Wollam A."/>
            <person name="Fulton R.S."/>
            <person name="Clifton S.W."/>
            <person name="Jacobs J.M."/>
            <person name="Aurora R."/>
            <person name="Ghosh B.K."/>
            <person name="Sherman L.A."/>
            <person name="Smith R.D."/>
            <person name="Wilson R.K."/>
            <person name="Pakrasi H.B."/>
        </authorList>
    </citation>
    <scope>NUCLEOTIDE SEQUENCE [LARGE SCALE GENOMIC DNA]</scope>
    <source>
        <strain evidence="3">ATCC 51142 / BH68</strain>
        <plasmid evidence="3">C</plasmid>
    </source>
</reference>
<organism evidence="2 3">
    <name type="scientific">Crocosphaera subtropica (strain ATCC 51142 / BH68)</name>
    <name type="common">Cyanothece sp. (strain ATCC 51142)</name>
    <dbReference type="NCBI Taxonomy" id="43989"/>
    <lineage>
        <taxon>Bacteria</taxon>
        <taxon>Bacillati</taxon>
        <taxon>Cyanobacteriota</taxon>
        <taxon>Cyanophyceae</taxon>
        <taxon>Oscillatoriophycideae</taxon>
        <taxon>Chroococcales</taxon>
        <taxon>Aphanothecaceae</taxon>
        <taxon>Crocosphaera</taxon>
        <taxon>Crocosphaera subtropica</taxon>
    </lineage>
</organism>
<dbReference type="Pfam" id="PF07589">
    <property type="entry name" value="PEP-CTERM"/>
    <property type="match status" value="1"/>
</dbReference>
<evidence type="ECO:0000313" key="3">
    <source>
        <dbReference type="Proteomes" id="UP000001203"/>
    </source>
</evidence>
<protein>
    <recommendedName>
        <fullName evidence="1">Ice-binding protein C-terminal domain-containing protein</fullName>
    </recommendedName>
</protein>
<accession>B1X3B8</accession>
<dbReference type="AlphaFoldDB" id="B1X3B8"/>
<dbReference type="KEGG" id="cyt:cce_5283"/>
<proteinExistence type="predicted"/>
<keyword evidence="2" id="KW-0614">Plasmid</keyword>